<dbReference type="Proteomes" id="UP000663874">
    <property type="component" value="Unassembled WGS sequence"/>
</dbReference>
<evidence type="ECO:0000313" key="1">
    <source>
        <dbReference type="EMBL" id="CAF0720529.1"/>
    </source>
</evidence>
<dbReference type="Proteomes" id="UP000663882">
    <property type="component" value="Unassembled WGS sequence"/>
</dbReference>
<evidence type="ECO:0000313" key="4">
    <source>
        <dbReference type="EMBL" id="CAF0796998.1"/>
    </source>
</evidence>
<evidence type="ECO:0000313" key="3">
    <source>
        <dbReference type="EMBL" id="CAF0775660.1"/>
    </source>
</evidence>
<sequence>MGNNRSRVTPVRPLKILDSQTRARYKNQQELIKLQVKLRQLKFQENEALSRLAFDQHDAKMKLHELRHESGQRQLFKKFNRRNRQDSTSSVIESDISDESDVSVSDTPSLLLHNHNASIEWEKSSFFPDEKYDITNPTKSSNVFQTFQLRYLSKLDPSRHLFEQNESFVSNDHLSLKQHTEILKKSIKISVARAARDSRVVARRKTQLY</sequence>
<dbReference type="EMBL" id="CAJNOO010000034">
    <property type="protein sequence ID" value="CAF0759321.1"/>
    <property type="molecule type" value="Genomic_DNA"/>
</dbReference>
<evidence type="ECO:0000313" key="5">
    <source>
        <dbReference type="EMBL" id="CAF0799301.1"/>
    </source>
</evidence>
<dbReference type="Proteomes" id="UP000663864">
    <property type="component" value="Unassembled WGS sequence"/>
</dbReference>
<proteinExistence type="predicted"/>
<organism evidence="4 10">
    <name type="scientific">Rotaria sordida</name>
    <dbReference type="NCBI Taxonomy" id="392033"/>
    <lineage>
        <taxon>Eukaryota</taxon>
        <taxon>Metazoa</taxon>
        <taxon>Spiralia</taxon>
        <taxon>Gnathifera</taxon>
        <taxon>Rotifera</taxon>
        <taxon>Eurotatoria</taxon>
        <taxon>Bdelloidea</taxon>
        <taxon>Philodinida</taxon>
        <taxon>Philodinidae</taxon>
        <taxon>Rotaria</taxon>
    </lineage>
</organism>
<evidence type="ECO:0000313" key="7">
    <source>
        <dbReference type="EMBL" id="CAF3477138.1"/>
    </source>
</evidence>
<name>A0A813SH79_9BILA</name>
<evidence type="ECO:0000313" key="6">
    <source>
        <dbReference type="EMBL" id="CAF0804794.1"/>
    </source>
</evidence>
<dbReference type="Proteomes" id="UP000663854">
    <property type="component" value="Unassembled WGS sequence"/>
</dbReference>
<dbReference type="OrthoDB" id="10051366at2759"/>
<dbReference type="Proteomes" id="UP000663870">
    <property type="component" value="Unassembled WGS sequence"/>
</dbReference>
<dbReference type="EMBL" id="CAJOBD010000049">
    <property type="protein sequence ID" value="CAF3553018.1"/>
    <property type="molecule type" value="Genomic_DNA"/>
</dbReference>
<dbReference type="Proteomes" id="UP000663836">
    <property type="component" value="Unassembled WGS sequence"/>
</dbReference>
<dbReference type="AlphaFoldDB" id="A0A813SH79"/>
<dbReference type="EMBL" id="CAJNOL010000055">
    <property type="protein sequence ID" value="CAF0796998.1"/>
    <property type="molecule type" value="Genomic_DNA"/>
</dbReference>
<accession>A0A813SH79</accession>
<dbReference type="EMBL" id="CAJOBE010000177">
    <property type="protein sequence ID" value="CAF3588875.1"/>
    <property type="molecule type" value="Genomic_DNA"/>
</dbReference>
<evidence type="ECO:0000313" key="2">
    <source>
        <dbReference type="EMBL" id="CAF0759321.1"/>
    </source>
</evidence>
<dbReference type="EMBL" id="CAJNOH010000001">
    <property type="protein sequence ID" value="CAF0720529.1"/>
    <property type="molecule type" value="Genomic_DNA"/>
</dbReference>
<gene>
    <name evidence="9" type="ORF">FNK824_LOCUS2817</name>
    <name evidence="8" type="ORF">JBS370_LOCUS1446</name>
    <name evidence="4" type="ORF">JXQ802_LOCUS4024</name>
    <name evidence="5" type="ORF">JXQ802_LOCUS4141</name>
    <name evidence="7" type="ORF">OTI717_LOCUS293</name>
    <name evidence="1" type="ORF">PYM288_LOCUS136</name>
    <name evidence="2" type="ORF">RFH988_LOCUS1746</name>
    <name evidence="6" type="ORF">SEV965_LOCUS816</name>
    <name evidence="3" type="ORF">ZHD862_LOCUS1104</name>
</gene>
<evidence type="ECO:0000313" key="9">
    <source>
        <dbReference type="EMBL" id="CAF3588875.1"/>
    </source>
</evidence>
<dbReference type="Proteomes" id="UP000663823">
    <property type="component" value="Unassembled WGS sequence"/>
</dbReference>
<dbReference type="EMBL" id="CAJNOT010000018">
    <property type="protein sequence ID" value="CAF0775660.1"/>
    <property type="molecule type" value="Genomic_DNA"/>
</dbReference>
<dbReference type="Proteomes" id="UP000663889">
    <property type="component" value="Unassembled WGS sequence"/>
</dbReference>
<reference evidence="4" key="1">
    <citation type="submission" date="2021-02" db="EMBL/GenBank/DDBJ databases">
        <authorList>
            <person name="Nowell W R."/>
        </authorList>
    </citation>
    <scope>NUCLEOTIDE SEQUENCE</scope>
</reference>
<evidence type="ECO:0000313" key="10">
    <source>
        <dbReference type="Proteomes" id="UP000663870"/>
    </source>
</evidence>
<keyword evidence="10" id="KW-1185">Reference proteome</keyword>
<protein>
    <submittedName>
        <fullName evidence="4">Uncharacterized protein</fullName>
    </submittedName>
</protein>
<dbReference type="EMBL" id="CAJNOU010000014">
    <property type="protein sequence ID" value="CAF0804794.1"/>
    <property type="molecule type" value="Genomic_DNA"/>
</dbReference>
<dbReference type="EMBL" id="CAJNOL010000057">
    <property type="protein sequence ID" value="CAF0799301.1"/>
    <property type="molecule type" value="Genomic_DNA"/>
</dbReference>
<evidence type="ECO:0000313" key="8">
    <source>
        <dbReference type="EMBL" id="CAF3553018.1"/>
    </source>
</evidence>
<comment type="caution">
    <text evidence="4">The sequence shown here is derived from an EMBL/GenBank/DDBJ whole genome shotgun (WGS) entry which is preliminary data.</text>
</comment>
<dbReference type="EMBL" id="CAJOAX010000010">
    <property type="protein sequence ID" value="CAF3477138.1"/>
    <property type="molecule type" value="Genomic_DNA"/>
</dbReference>